<name>A0A1D2M6D1_ORCCI</name>
<dbReference type="EMBL" id="LJIJ01003448">
    <property type="protein sequence ID" value="ODM88540.1"/>
    <property type="molecule type" value="Genomic_DNA"/>
</dbReference>
<accession>A0A1D2M6D1</accession>
<protein>
    <submittedName>
        <fullName evidence="1">Uncharacterized protein</fullName>
    </submittedName>
</protein>
<organism evidence="1 2">
    <name type="scientific">Orchesella cincta</name>
    <name type="common">Springtail</name>
    <name type="synonym">Podura cincta</name>
    <dbReference type="NCBI Taxonomy" id="48709"/>
    <lineage>
        <taxon>Eukaryota</taxon>
        <taxon>Metazoa</taxon>
        <taxon>Ecdysozoa</taxon>
        <taxon>Arthropoda</taxon>
        <taxon>Hexapoda</taxon>
        <taxon>Collembola</taxon>
        <taxon>Entomobryomorpha</taxon>
        <taxon>Entomobryoidea</taxon>
        <taxon>Orchesellidae</taxon>
        <taxon>Orchesellinae</taxon>
        <taxon>Orchesella</taxon>
    </lineage>
</organism>
<feature type="non-terminal residue" evidence="1">
    <location>
        <position position="130"/>
    </location>
</feature>
<reference evidence="1 2" key="1">
    <citation type="journal article" date="2016" name="Genome Biol. Evol.">
        <title>Gene Family Evolution Reflects Adaptation to Soil Environmental Stressors in the Genome of the Collembolan Orchesella cincta.</title>
        <authorList>
            <person name="Faddeeva-Vakhrusheva A."/>
            <person name="Derks M.F."/>
            <person name="Anvar S.Y."/>
            <person name="Agamennone V."/>
            <person name="Suring W."/>
            <person name="Smit S."/>
            <person name="van Straalen N.M."/>
            <person name="Roelofs D."/>
        </authorList>
    </citation>
    <scope>NUCLEOTIDE SEQUENCE [LARGE SCALE GENOMIC DNA]</scope>
    <source>
        <tissue evidence="1">Mixed pool</tissue>
    </source>
</reference>
<keyword evidence="2" id="KW-1185">Reference proteome</keyword>
<proteinExistence type="predicted"/>
<dbReference type="Proteomes" id="UP000094527">
    <property type="component" value="Unassembled WGS sequence"/>
</dbReference>
<dbReference type="AlphaFoldDB" id="A0A1D2M6D1"/>
<evidence type="ECO:0000313" key="2">
    <source>
        <dbReference type="Proteomes" id="UP000094527"/>
    </source>
</evidence>
<comment type="caution">
    <text evidence="1">The sequence shown here is derived from an EMBL/GenBank/DDBJ whole genome shotgun (WGS) entry which is preliminary data.</text>
</comment>
<sequence length="130" mass="14883">MIALHNCDELFDWVEENELHFGLVKSLDTSVVGIRPSLREFNSLMKDWNANWKTNFEPGRNIGDKYNRGLLVDSDMLCGNGTDISMVTLPEKFNGEVETQSETVFVEIVEAYWKRIKNENVGPLLESLTK</sequence>
<evidence type="ECO:0000313" key="1">
    <source>
        <dbReference type="EMBL" id="ODM88540.1"/>
    </source>
</evidence>
<gene>
    <name evidence="1" type="ORF">Ocin01_18142</name>
</gene>